<reference evidence="2 3" key="1">
    <citation type="journal article" date="2015" name="Genome Biol. Evol.">
        <title>Phylogenomic analyses indicate that early fungi evolved digesting cell walls of algal ancestors of land plants.</title>
        <authorList>
            <person name="Chang Y."/>
            <person name="Wang S."/>
            <person name="Sekimoto S."/>
            <person name="Aerts A.L."/>
            <person name="Choi C."/>
            <person name="Clum A."/>
            <person name="LaButti K.M."/>
            <person name="Lindquist E.A."/>
            <person name="Yee Ngan C."/>
            <person name="Ohm R.A."/>
            <person name="Salamov A.A."/>
            <person name="Grigoriev I.V."/>
            <person name="Spatafora J.W."/>
            <person name="Berbee M.L."/>
        </authorList>
    </citation>
    <scope>NUCLEOTIDE SEQUENCE [LARGE SCALE GENOMIC DNA]</scope>
    <source>
        <strain evidence="2 3">JEL478</strain>
    </source>
</reference>
<evidence type="ECO:0000313" key="2">
    <source>
        <dbReference type="EMBL" id="KXS08971.1"/>
    </source>
</evidence>
<keyword evidence="3" id="KW-1185">Reference proteome</keyword>
<evidence type="ECO:0000313" key="3">
    <source>
        <dbReference type="Proteomes" id="UP000070544"/>
    </source>
</evidence>
<sequence>MSTQFSATGEATTSRRGSERYCVLVKLKDTDVMAAKYKSQKAFGDAIKKGNDAVSNLFGKNSVYILTDIYSVHRISPGEFGSIVVDPTANEAFIKYRDALPEGKKRNRASKDGTKFISVYDIEDKDNEVCILSEEGSAFRTNYVPGDIANFNRELSGSSIDLMKRYSIRSREQKDAVEVEKHRERAETFKRLFMLTGNSTDKLYLVGVWDLVTSNFAQFFSGIEHMRKVAGIAKRQDITNKRFQLAPHSDYPYTSTSKILQVSARFIIIGNPFPPAVWQEDADGSVMFTQHLRSFLGLPTVEHIEIAPDINIIGDETVSEDETVTGDEAINHQQHIPRLSTVAPPLTMYRVPPDLVNALSSSEVNTVLEQHGWPRSFGVVDDGVHSHATEAVIRAAASAVGLDAERIFSKAVITPVDVEQKPYWKYYMHGQIRLKRLFDDRGIVDNVISPSDGRVLARSCTTCDIMKDIKKFPEGRSMCRPCKQSAERVRLRGKDPKECSWCGGAHYSPGTKCEQCRARRKLTNLGHITPDMAAEDPKRHPEKCIHEFCGKPFTTTDFAFRNDLRVYRQECKECVSERARMECYSQKSRDRIEEKDLDGYLMRNAARLAALRERDPERFEAYRDVYNQKTSSKLVAIRGGARERGIHFEESEAELMMSKLELPCVYCMFVDPRGFPIGLDRVDSELAYTDANTVPCCKGCNLMKSNLMPHDFQRHVERMCTWLGLEPWDDLPSERSYNTTGLFLNGKTPQAAGRKVDLITHEQREELKRGMCFGCGATPAGGVDREENDEGYTESNARPACFPCNRMKSDRTDEALKHHLKCLLWVIRNPEECSTMLVVRKKTLVTVDEGSIVVADEESEEKNARDVARKKHFADRAQKKKRSEEDMMEDDGFETTPFNLVGKRLRAMELDGTDDNQPSAKRNSRNSWFAHKTDGPVIVYKTRPILQPVAKYWNGMSEVSSALSFDESWLGGKYGKARGNISDWNDDNGVALENDDDEYVAKRHVIPPGTPKNSPLWTDLPNNEGSAYNAFIEKCKKSDTSHERGTNDRFTAIRITDNVTVCTKVRASQLELFTGLKKSHVSKLFKGENECVRNGFRIIKT</sequence>
<dbReference type="OrthoDB" id="2183542at2759"/>
<dbReference type="Proteomes" id="UP000070544">
    <property type="component" value="Unassembled WGS sequence"/>
</dbReference>
<proteinExistence type="predicted"/>
<feature type="region of interest" description="Disordered" evidence="1">
    <location>
        <begin position="866"/>
        <end position="893"/>
    </location>
</feature>
<evidence type="ECO:0000256" key="1">
    <source>
        <dbReference type="SAM" id="MobiDB-lite"/>
    </source>
</evidence>
<protein>
    <submittedName>
        <fullName evidence="2">Uncharacterized protein</fullName>
    </submittedName>
</protein>
<dbReference type="Gene3D" id="3.30.40.220">
    <property type="match status" value="2"/>
</dbReference>
<dbReference type="EMBL" id="KQ965906">
    <property type="protein sequence ID" value="KXS08971.1"/>
    <property type="molecule type" value="Genomic_DNA"/>
</dbReference>
<name>A0A138ZWY7_GONPJ</name>
<gene>
    <name evidence="2" type="ORF">M427DRAFT_50136</name>
</gene>
<organism evidence="2 3">
    <name type="scientific">Gonapodya prolifera (strain JEL478)</name>
    <name type="common">Monoblepharis prolifera</name>
    <dbReference type="NCBI Taxonomy" id="1344416"/>
    <lineage>
        <taxon>Eukaryota</taxon>
        <taxon>Fungi</taxon>
        <taxon>Fungi incertae sedis</taxon>
        <taxon>Chytridiomycota</taxon>
        <taxon>Chytridiomycota incertae sedis</taxon>
        <taxon>Monoblepharidomycetes</taxon>
        <taxon>Monoblepharidales</taxon>
        <taxon>Gonapodyaceae</taxon>
        <taxon>Gonapodya</taxon>
    </lineage>
</organism>
<accession>A0A138ZWY7</accession>
<dbReference type="AlphaFoldDB" id="A0A138ZWY7"/>
<feature type="compositionally biased region" description="Basic and acidic residues" evidence="1">
    <location>
        <begin position="874"/>
        <end position="885"/>
    </location>
</feature>